<dbReference type="PANTHER" id="PTHR43690:SF18">
    <property type="entry name" value="INSULIN-DEGRADING ENZYME-RELATED"/>
    <property type="match status" value="1"/>
</dbReference>
<dbReference type="InterPro" id="IPR050626">
    <property type="entry name" value="Peptidase_M16"/>
</dbReference>
<protein>
    <recommendedName>
        <fullName evidence="2">Coenzyme PQQ synthesis protein F-like C-terminal lobe domain-containing protein</fullName>
    </recommendedName>
</protein>
<evidence type="ECO:0000313" key="3">
    <source>
        <dbReference type="EMBL" id="CAD7204658.1"/>
    </source>
</evidence>
<evidence type="ECO:0000256" key="1">
    <source>
        <dbReference type="ARBA" id="ARBA00022723"/>
    </source>
</evidence>
<dbReference type="PANTHER" id="PTHR43690">
    <property type="entry name" value="NARDILYSIN"/>
    <property type="match status" value="1"/>
</dbReference>
<sequence>MEECLLYTDMLMEEPLFNNLRTKEQLGYSVSCELRDTFGILGFTISVNSQANKHSAGYIDERIEEFLKTFSKFVETLPSEDLKEVRNSLIKLKESTDLYLREEVTRNWHEIINQEYVFDRRTKEVKFLQEITLKELQTWLEDHLSNGNQTKFRKLSIQPSKEIGRSRVANKEAPCSGFVRVDLSQSPICQERHFHRPAMVLLRTTIDTSPLTPQTSDPEAGTLPQDHHLLFYKPPYTFVIGHVRPSDGGEEHVCVQNVTTQGTARKYSFHFVTDTQTKSDQRFITDIDVFKSNLVIYPFTRIVS</sequence>
<name>A0A7R8VUA9_TIMDO</name>
<keyword evidence="1" id="KW-0479">Metal-binding</keyword>
<dbReference type="GO" id="GO:0046872">
    <property type="term" value="F:metal ion binding"/>
    <property type="evidence" value="ECO:0007669"/>
    <property type="project" value="UniProtKB-KW"/>
</dbReference>
<dbReference type="EMBL" id="OA572845">
    <property type="protein sequence ID" value="CAD7204658.1"/>
    <property type="molecule type" value="Genomic_DNA"/>
</dbReference>
<dbReference type="Gene3D" id="3.30.830.10">
    <property type="entry name" value="Metalloenzyme, LuxS/M16 peptidase-like"/>
    <property type="match status" value="1"/>
</dbReference>
<feature type="domain" description="Coenzyme PQQ synthesis protein F-like C-terminal lobe" evidence="2">
    <location>
        <begin position="10"/>
        <end position="108"/>
    </location>
</feature>
<organism evidence="3">
    <name type="scientific">Timema douglasi</name>
    <name type="common">Walking stick</name>
    <dbReference type="NCBI Taxonomy" id="61478"/>
    <lineage>
        <taxon>Eukaryota</taxon>
        <taxon>Metazoa</taxon>
        <taxon>Ecdysozoa</taxon>
        <taxon>Arthropoda</taxon>
        <taxon>Hexapoda</taxon>
        <taxon>Insecta</taxon>
        <taxon>Pterygota</taxon>
        <taxon>Neoptera</taxon>
        <taxon>Polyneoptera</taxon>
        <taxon>Phasmatodea</taxon>
        <taxon>Timematodea</taxon>
        <taxon>Timematoidea</taxon>
        <taxon>Timematidae</taxon>
        <taxon>Timema</taxon>
    </lineage>
</organism>
<dbReference type="SUPFAM" id="SSF63411">
    <property type="entry name" value="LuxS/MPP-like metallohydrolase"/>
    <property type="match status" value="1"/>
</dbReference>
<dbReference type="InterPro" id="IPR011249">
    <property type="entry name" value="Metalloenz_LuxS/M16"/>
</dbReference>
<dbReference type="Pfam" id="PF22456">
    <property type="entry name" value="PqqF-like_C_4"/>
    <property type="match status" value="1"/>
</dbReference>
<dbReference type="AlphaFoldDB" id="A0A7R8VUA9"/>
<reference evidence="3" key="1">
    <citation type="submission" date="2020-11" db="EMBL/GenBank/DDBJ databases">
        <authorList>
            <person name="Tran Van P."/>
        </authorList>
    </citation>
    <scope>NUCLEOTIDE SEQUENCE</scope>
</reference>
<accession>A0A7R8VUA9</accession>
<dbReference type="InterPro" id="IPR054734">
    <property type="entry name" value="PqqF-like_C_4"/>
</dbReference>
<gene>
    <name evidence="3" type="ORF">TDIB3V08_LOCUS10815</name>
</gene>
<evidence type="ECO:0000259" key="2">
    <source>
        <dbReference type="Pfam" id="PF22456"/>
    </source>
</evidence>
<proteinExistence type="predicted"/>